<evidence type="ECO:0000256" key="1">
    <source>
        <dbReference type="SAM" id="Coils"/>
    </source>
</evidence>
<evidence type="ECO:0000313" key="3">
    <source>
        <dbReference type="Proteomes" id="UP000785653"/>
    </source>
</evidence>
<gene>
    <name evidence="2" type="ORF">HXO65_00140</name>
</gene>
<dbReference type="Proteomes" id="UP000785653">
    <property type="component" value="Unassembled WGS sequence"/>
</dbReference>
<protein>
    <submittedName>
        <fullName evidence="2">Uncharacterized protein</fullName>
    </submittedName>
</protein>
<comment type="caution">
    <text evidence="2">The sequence shown here is derived from an EMBL/GenBank/DDBJ whole genome shotgun (WGS) entry which is preliminary data.</text>
</comment>
<reference evidence="2" key="1">
    <citation type="submission" date="2020-04" db="EMBL/GenBank/DDBJ databases">
        <title>Deep metagenomics examines the oral microbiome during advanced dental caries in children, revealing novel taxa and co-occurrences with host molecules.</title>
        <authorList>
            <person name="Baker J.L."/>
            <person name="Morton J.T."/>
            <person name="Dinis M."/>
            <person name="Alvarez R."/>
            <person name="Tran N.C."/>
            <person name="Knight R."/>
            <person name="Edlund A."/>
        </authorList>
    </citation>
    <scope>NUCLEOTIDE SEQUENCE</scope>
    <source>
        <strain evidence="2">JCVI_47_bin.3</strain>
    </source>
</reference>
<organism evidence="2 3">
    <name type="scientific">Rothia mucilaginosa</name>
    <dbReference type="NCBI Taxonomy" id="43675"/>
    <lineage>
        <taxon>Bacteria</taxon>
        <taxon>Bacillati</taxon>
        <taxon>Actinomycetota</taxon>
        <taxon>Actinomycetes</taxon>
        <taxon>Micrococcales</taxon>
        <taxon>Micrococcaceae</taxon>
        <taxon>Rothia</taxon>
    </lineage>
</organism>
<evidence type="ECO:0000313" key="2">
    <source>
        <dbReference type="EMBL" id="MBF1672614.1"/>
    </source>
</evidence>
<accession>A0A930LLY5</accession>
<dbReference type="EMBL" id="JABZXS010000001">
    <property type="protein sequence ID" value="MBF1672614.1"/>
    <property type="molecule type" value="Genomic_DNA"/>
</dbReference>
<proteinExistence type="predicted"/>
<dbReference type="AlphaFoldDB" id="A0A930LLY5"/>
<name>A0A930LLY5_9MICC</name>
<feature type="coiled-coil region" evidence="1">
    <location>
        <begin position="190"/>
        <end position="252"/>
    </location>
</feature>
<sequence>MTTKLTQGMRIISHRTSAERPEFHVATCEVFVQSTRRVEQMPLVFRYAADSTGTPCVYVHVAQLNRIMGFKNGAINGWIRERAKDGRSVGVFPSSVIKGLLTEKRGGGAQAQGVSLEFIIAELSRVPDRDRNKVLSYLRRWLYVVQQGYLYPGSGHVGLPESVRELTPWDTKPVGDGAAAPERSVLWTISEREESLEQEAADALKELTERIATLAVKALQDANVPGNVAMSLTRLRYDLQQLEENLTKEMKKQ</sequence>
<keyword evidence="1" id="KW-0175">Coiled coil</keyword>